<feature type="region of interest" description="Disordered" evidence="2">
    <location>
        <begin position="736"/>
        <end position="759"/>
    </location>
</feature>
<dbReference type="SUPFAM" id="SSF52540">
    <property type="entry name" value="P-loop containing nucleoside triphosphate hydrolases"/>
    <property type="match status" value="1"/>
</dbReference>
<dbReference type="RefSeq" id="WP_209381598.1">
    <property type="nucleotide sequence ID" value="NZ_JAGIZB010000031.1"/>
</dbReference>
<name>A0ABS4AJW1_9PROT</name>
<sequence>MSDDDGVDAEAALDSELERVRTDIAQIRALCELTLRSATPRAEELEQIAAAAAEAARALRAVEGAMAARRRKRLASIVAFFPHLALPAALDLERLNDDDLGQLGHAAMRASEAHRRLESAKQQLRDAIDQDEFEEVARLNAEAQAAREAGAAARRQVDERLSAWAARSGDDGVAPAPSADAGRSVPDLPLAKELPQEKAELSASAQDPPAGQEAEGTGRQDGTIPVMDAGGATFPALTGGPSDSLAEEEVAGAEAAILVKPEEPKQTACPADAEERATSAAPVIETPPPAGEGEWQPGTVPNALLQALGSERLGLAVALAEVAAPEEVPGLLRAALPLTAMAMVADTSGELDDRVREATRHVLDALPQAPAGNPTRLALVLLLPAATTLALLAPGSGQASLLAAILGDAGNDPGHADGLPQLRDLAHEMYQGRHVAGTALISASDLMAGLVTEETWRQEFDAVSQDIATWQRQQLARSIRYAAATDVWREMLRPGGSFHAHLQAAAQALTGRVEEVRRFVATIDIEREIRQVERQVRGPNPARRSPISGPAYRELHEAAEEALKHLRQWLSVAERAPSRADKSRTKPIAELRARLLSRIRAAEEELSRLDGLLAAGAPCGAAALRRLLSVLEGETPRCAAPSPDALLGRDLVGVQGIVFGAGWTRQHPPPEAVRDELIALAQAPAPPPPAYSVRRRIAAGDYLGAELVIELTGDTEERPTLLRELRNALERRKADEAQALDDKRTKVEEAERAGRLDAGPAQELTERLLRAREQVAAAAPASAAELFAEASRQVALADAKLSERAVLARDRIILRLDQLRQLQEPDRDRVEGLLEAGQFALAEDLVERLEAGEPLDSHVPVPVEEAFVAFFPAGAERLAGWLRGRRTAMRDIADSTLTIPQDLLAPGLELTPDLSALAEAWADCVRENSRNGLHDALLRLFTAFGFTDPELPGFATPARKVSEAVLQLRVRPLRDRDTAVLPQFGSEAEGTYRLLCLWHKRDAEDIAQALAALPGSSAPTIVLFFGPLDHEQRRRLAALARADRLRSIIVVDEVLALHLGLLPQGRLMSLFACTLPFTDSRPWADTGTPAPEMFFGRARELRAVAARSGEFTHLLYGGRQLGKTAVLRQVERAAAADPDTVARYVSIAEIGLQQPPAELWPRLAEELARAGITVGRASGAPAVRAAVRDWLDKRPGRLLLLLLDEADAFFDKDRQAGFTVTSALRDLTVETDRRFKPVFAGLRNVQKLARDPNSPIAHLGAPLVVGPLLRGEERRQAESLVRWPFTALGYHLDEAVVSRILAFANYYPSLIQVVCQRLLRSLRQQSGGGGPPWTVRMEDVERVLETPEVRTAAFERFRITLELDPRYNLLTLLVANFSMDEPELLASGIDSGMLRALAADAWPAGFPPAFADDAFAALLDEMVGLGLLRGVGGAHYALRSANLAHLIGSPGEIRQQLESFANRSAPAINDPLEMRRTIGGRPGLLTARQEGHLLAPGSGVAILAGTALAGIETWRTAVDAACRIARERHGRQVTARVLGGPFQLDRFQAALGTKPSAGSALHIVPPEASWDAAWVEEALRRARAAAKGASPLRVLFLANAQRAWDWVTDPCRAAVLDEGDPATRVVELTAGPWSIDDVNLWANDAPLRMPGNTITRATGGWDRLIRQLERLPPAERTAPADDLARRLLAPSPDGDPLEDVRALPSAVETLRALGDCQDGRLDGEVIEAASVVAYSGLEEEAVARILAWAELTGLVRRGAEGFVLGNEVRLGLARPIPASAT</sequence>
<evidence type="ECO:0000313" key="4">
    <source>
        <dbReference type="Proteomes" id="UP000681594"/>
    </source>
</evidence>
<comment type="caution">
    <text evidence="3">The sequence shown here is derived from an EMBL/GenBank/DDBJ whole genome shotgun (WGS) entry which is preliminary data.</text>
</comment>
<protein>
    <recommendedName>
        <fullName evidence="5">AAA+ ATPase domain-containing protein</fullName>
    </recommendedName>
</protein>
<evidence type="ECO:0000256" key="1">
    <source>
        <dbReference type="SAM" id="Coils"/>
    </source>
</evidence>
<evidence type="ECO:0000256" key="2">
    <source>
        <dbReference type="SAM" id="MobiDB-lite"/>
    </source>
</evidence>
<feature type="compositionally biased region" description="Basic and acidic residues" evidence="2">
    <location>
        <begin position="736"/>
        <end position="755"/>
    </location>
</feature>
<accession>A0ABS4AJW1</accession>
<reference evidence="3 4" key="1">
    <citation type="submission" date="2021-03" db="EMBL/GenBank/DDBJ databases">
        <authorList>
            <person name="So Y."/>
        </authorList>
    </citation>
    <scope>NUCLEOTIDE SEQUENCE [LARGE SCALE GENOMIC DNA]</scope>
    <source>
        <strain evidence="3 4">SSH11</strain>
    </source>
</reference>
<feature type="region of interest" description="Disordered" evidence="2">
    <location>
        <begin position="166"/>
        <end position="298"/>
    </location>
</feature>
<gene>
    <name evidence="3" type="ORF">J8J14_21400</name>
</gene>
<evidence type="ECO:0000313" key="3">
    <source>
        <dbReference type="EMBL" id="MBP0447328.1"/>
    </source>
</evidence>
<proteinExistence type="predicted"/>
<dbReference type="Gene3D" id="3.40.50.300">
    <property type="entry name" value="P-loop containing nucleotide triphosphate hydrolases"/>
    <property type="match status" value="1"/>
</dbReference>
<keyword evidence="4" id="KW-1185">Reference proteome</keyword>
<keyword evidence="1" id="KW-0175">Coiled coil</keyword>
<dbReference type="InterPro" id="IPR027417">
    <property type="entry name" value="P-loop_NTPase"/>
</dbReference>
<organism evidence="3 4">
    <name type="scientific">Pararoseomonas baculiformis</name>
    <dbReference type="NCBI Taxonomy" id="2820812"/>
    <lineage>
        <taxon>Bacteria</taxon>
        <taxon>Pseudomonadati</taxon>
        <taxon>Pseudomonadota</taxon>
        <taxon>Alphaproteobacteria</taxon>
        <taxon>Acetobacterales</taxon>
        <taxon>Acetobacteraceae</taxon>
        <taxon>Pararoseomonas</taxon>
    </lineage>
</organism>
<dbReference type="Proteomes" id="UP000681594">
    <property type="component" value="Unassembled WGS sequence"/>
</dbReference>
<dbReference type="EMBL" id="JAGIZB010000031">
    <property type="protein sequence ID" value="MBP0447328.1"/>
    <property type="molecule type" value="Genomic_DNA"/>
</dbReference>
<feature type="coiled-coil region" evidence="1">
    <location>
        <begin position="107"/>
        <end position="156"/>
    </location>
</feature>
<evidence type="ECO:0008006" key="5">
    <source>
        <dbReference type="Google" id="ProtNLM"/>
    </source>
</evidence>